<dbReference type="RefSeq" id="XP_005748345.1">
    <property type="nucleotide sequence ID" value="XM_005748288.1"/>
</dbReference>
<gene>
    <name evidence="4" type="primary">LOC102212297</name>
</gene>
<dbReference type="AlphaFoldDB" id="A0A9Y3VXE9"/>
<dbReference type="Proteomes" id="UP000695023">
    <property type="component" value="Unplaced"/>
</dbReference>
<feature type="region of interest" description="Disordered" evidence="1">
    <location>
        <begin position="149"/>
        <end position="250"/>
    </location>
</feature>
<proteinExistence type="predicted"/>
<feature type="region of interest" description="Disordered" evidence="1">
    <location>
        <begin position="264"/>
        <end position="283"/>
    </location>
</feature>
<evidence type="ECO:0000256" key="1">
    <source>
        <dbReference type="SAM" id="MobiDB-lite"/>
    </source>
</evidence>
<organism evidence="3 4">
    <name type="scientific">Pundamilia nyererei</name>
    <dbReference type="NCBI Taxonomy" id="303518"/>
    <lineage>
        <taxon>Eukaryota</taxon>
        <taxon>Metazoa</taxon>
        <taxon>Chordata</taxon>
        <taxon>Craniata</taxon>
        <taxon>Vertebrata</taxon>
        <taxon>Euteleostomi</taxon>
        <taxon>Actinopterygii</taxon>
        <taxon>Neopterygii</taxon>
        <taxon>Teleostei</taxon>
        <taxon>Neoteleostei</taxon>
        <taxon>Acanthomorphata</taxon>
        <taxon>Ovalentaria</taxon>
        <taxon>Cichlomorphae</taxon>
        <taxon>Cichliformes</taxon>
        <taxon>Cichlidae</taxon>
        <taxon>African cichlids</taxon>
        <taxon>Pseudocrenilabrinae</taxon>
        <taxon>Haplochromini</taxon>
        <taxon>Pundamilia</taxon>
    </lineage>
</organism>
<keyword evidence="3" id="KW-1185">Reference proteome</keyword>
<evidence type="ECO:0000256" key="2">
    <source>
        <dbReference type="SAM" id="SignalP"/>
    </source>
</evidence>
<dbReference type="GeneID" id="102212297"/>
<keyword evidence="2" id="KW-0732">Signal</keyword>
<feature type="compositionally biased region" description="Low complexity" evidence="1">
    <location>
        <begin position="172"/>
        <end position="185"/>
    </location>
</feature>
<feature type="signal peptide" evidence="2">
    <location>
        <begin position="1"/>
        <end position="24"/>
    </location>
</feature>
<protein>
    <submittedName>
        <fullName evidence="4">Uncharacterized protein LOC102212297</fullName>
    </submittedName>
</protein>
<feature type="compositionally biased region" description="Basic and acidic residues" evidence="1">
    <location>
        <begin position="149"/>
        <end position="160"/>
    </location>
</feature>
<feature type="compositionally biased region" description="Polar residues" evidence="1">
    <location>
        <begin position="216"/>
        <end position="228"/>
    </location>
</feature>
<feature type="chain" id="PRO_5041368459" evidence="2">
    <location>
        <begin position="25"/>
        <end position="730"/>
    </location>
</feature>
<sequence>MAAGFLITRLLLVCLLSEVNYSSAFPRARRFVQPGVWQSEGEEEEAYNYENCHPFYYISAQDKTLEKQGRLMMAPFHICKQNHPIVYQKASNLKPANPLQPRSNVATKWPKETVLPQPPPQKKYLSPKPKSYEFNLKIPFLDFLIRNDGKNSSNKKHDGGNDAPAVSKPGFQVGSSVSSSSVSQSLNTPTNSHFVHLASQHKPETPDSLNPEKPISATTESRQPSLNSAGMGHTETQEQPFPMKPQSSSTLFGSGRPFVSFATPQQETREPVHIKPSSSLAESTRPLLSFGTTQQQTYKPVRVKPPSSTMTELEQHFLNLGTTQHDGYKPYPIKPQSNSAMIGLRQPFLNSAGTEAQEKPYEPYPIKLQSSSTLIEPARPLRFTSPQHHIHEPVRGKPPSSNQVGAERPFVNFGTTQHQSYGPYLVKPQSKSAIIGLRQPFLNSAGADAQEKLYKPYPIKLQSSSTLVEPVRPLRFASPQQNIHEPVGVKPQSSKHIGTERPLVNFGTTQTREQHPIKPQSNSNLIASARPFLSFAAPQQETYEPFHIKPQSSTPAVSERPYFGTTQQQTYEPHPIKPQSSSTMAASAKPFLNFAAPQQQTYEPFHIKPQSSSDRLTSDWPALNYAAIGHSQAQQAYEPFYLNSRSTSTHFGSEGPAFNSAAARQNYEPVHAKMQSYDSWPYFQDRSTMSSSQMRVQRQDSARNKFNRKHDYPKLFDVAGSDGHNELAYV</sequence>
<reference evidence="4" key="1">
    <citation type="submission" date="2025-08" db="UniProtKB">
        <authorList>
            <consortium name="RefSeq"/>
        </authorList>
    </citation>
    <scope>IDENTIFICATION</scope>
</reference>
<evidence type="ECO:0000313" key="3">
    <source>
        <dbReference type="Proteomes" id="UP000695023"/>
    </source>
</evidence>
<evidence type="ECO:0000313" key="4">
    <source>
        <dbReference type="RefSeq" id="XP_005748345.1"/>
    </source>
</evidence>
<accession>A0A9Y3VXE9</accession>
<feature type="region of interest" description="Disordered" evidence="1">
    <location>
        <begin position="95"/>
        <end position="128"/>
    </location>
</feature>
<name>A0A9Y3VXE9_9CICH</name>